<keyword evidence="5 6" id="KW-0408">Iron</keyword>
<reference evidence="9 10" key="1">
    <citation type="submission" date="2018-08" db="EMBL/GenBank/DDBJ databases">
        <title>Form III RuBisCO-mediated autotrophy in Thermodesulfobium bacteria.</title>
        <authorList>
            <person name="Toshchakov S.V."/>
            <person name="Kublanov I.V."/>
            <person name="Frolov E."/>
            <person name="Bonch-Osmolovskaya E.A."/>
            <person name="Tourova T.P."/>
            <person name="Chernych N.A."/>
            <person name="Lebedinsky A.V."/>
        </authorList>
    </citation>
    <scope>NUCLEOTIDE SEQUENCE [LARGE SCALE GENOMIC DNA]</scope>
    <source>
        <strain evidence="9 10">SR</strain>
    </source>
</reference>
<dbReference type="CDD" id="cd00730">
    <property type="entry name" value="rubredoxin"/>
    <property type="match status" value="1"/>
</dbReference>
<evidence type="ECO:0000313" key="10">
    <source>
        <dbReference type="Proteomes" id="UP000256329"/>
    </source>
</evidence>
<proteinExistence type="inferred from homology"/>
<keyword evidence="4 6" id="KW-0249">Electron transport</keyword>
<keyword evidence="10" id="KW-1185">Reference proteome</keyword>
<evidence type="ECO:0000256" key="6">
    <source>
        <dbReference type="PIRNR" id="PIRNR000071"/>
    </source>
</evidence>
<feature type="binding site" evidence="7">
    <location>
        <position position="8"/>
    </location>
    <ligand>
        <name>Fe cation</name>
        <dbReference type="ChEBI" id="CHEBI:24875"/>
    </ligand>
</feature>
<evidence type="ECO:0000256" key="5">
    <source>
        <dbReference type="ARBA" id="ARBA00023004"/>
    </source>
</evidence>
<gene>
    <name evidence="9" type="ORF">DXX99_04795</name>
</gene>
<dbReference type="GO" id="GO:0005506">
    <property type="term" value="F:iron ion binding"/>
    <property type="evidence" value="ECO:0007669"/>
    <property type="project" value="InterPro"/>
</dbReference>
<accession>A0A3D8P406</accession>
<dbReference type="InterPro" id="IPR024935">
    <property type="entry name" value="Rubredoxin_dom"/>
</dbReference>
<dbReference type="RefSeq" id="WP_115792378.1">
    <property type="nucleotide sequence ID" value="NZ_QSLN01000004.1"/>
</dbReference>
<dbReference type="FunFam" id="2.20.28.10:FF:000001">
    <property type="entry name" value="Rubredoxin"/>
    <property type="match status" value="1"/>
</dbReference>
<protein>
    <recommendedName>
        <fullName evidence="6">Rubredoxin</fullName>
    </recommendedName>
</protein>
<keyword evidence="3 6" id="KW-0479">Metal-binding</keyword>
<comment type="caution">
    <text evidence="9">The sequence shown here is derived from an EMBL/GenBank/DDBJ whole genome shotgun (WGS) entry which is preliminary data.</text>
</comment>
<evidence type="ECO:0000256" key="4">
    <source>
        <dbReference type="ARBA" id="ARBA00022982"/>
    </source>
</evidence>
<dbReference type="Gene3D" id="2.20.28.10">
    <property type="match status" value="1"/>
</dbReference>
<dbReference type="SUPFAM" id="SSF57802">
    <property type="entry name" value="Rubredoxin-like"/>
    <property type="match status" value="1"/>
</dbReference>
<dbReference type="InterPro" id="IPR024922">
    <property type="entry name" value="Rubredoxin"/>
</dbReference>
<dbReference type="Proteomes" id="UP000256329">
    <property type="component" value="Unassembled WGS sequence"/>
</dbReference>
<evidence type="ECO:0000313" key="9">
    <source>
        <dbReference type="EMBL" id="RDV83619.1"/>
    </source>
</evidence>
<feature type="binding site" evidence="7">
    <location>
        <position position="5"/>
    </location>
    <ligand>
        <name>Fe cation</name>
        <dbReference type="ChEBI" id="CHEBI:24875"/>
    </ligand>
</feature>
<dbReference type="InterPro" id="IPR018527">
    <property type="entry name" value="Rubredoxin_Fe_BS"/>
</dbReference>
<dbReference type="GO" id="GO:0009055">
    <property type="term" value="F:electron transfer activity"/>
    <property type="evidence" value="ECO:0007669"/>
    <property type="project" value="InterPro"/>
</dbReference>
<keyword evidence="2 6" id="KW-0813">Transport</keyword>
<organism evidence="9 10">
    <name type="scientific">Ammonifex thiophilus</name>
    <dbReference type="NCBI Taxonomy" id="444093"/>
    <lineage>
        <taxon>Bacteria</taxon>
        <taxon>Bacillati</taxon>
        <taxon>Bacillota</taxon>
        <taxon>Clostridia</taxon>
        <taxon>Thermoanaerobacterales</taxon>
        <taxon>Thermoanaerobacteraceae</taxon>
        <taxon>Ammonifex</taxon>
    </lineage>
</organism>
<feature type="binding site" evidence="7">
    <location>
        <position position="40"/>
    </location>
    <ligand>
        <name>Fe cation</name>
        <dbReference type="ChEBI" id="CHEBI:24875"/>
    </ligand>
</feature>
<dbReference type="AlphaFoldDB" id="A0A3D8P406"/>
<dbReference type="PRINTS" id="PR00163">
    <property type="entry name" value="RUBREDOXIN"/>
</dbReference>
<evidence type="ECO:0000259" key="8">
    <source>
        <dbReference type="PROSITE" id="PS50903"/>
    </source>
</evidence>
<name>A0A3D8P406_9THEO</name>
<dbReference type="PANTHER" id="PTHR47627:SF1">
    <property type="entry name" value="RUBREDOXIN-1-RELATED"/>
    <property type="match status" value="1"/>
</dbReference>
<feature type="binding site" evidence="7">
    <location>
        <position position="37"/>
    </location>
    <ligand>
        <name>Fe cation</name>
        <dbReference type="ChEBI" id="CHEBI:24875"/>
    </ligand>
</feature>
<dbReference type="GO" id="GO:0043448">
    <property type="term" value="P:alkane catabolic process"/>
    <property type="evidence" value="ECO:0007669"/>
    <property type="project" value="TreeGrafter"/>
</dbReference>
<dbReference type="PROSITE" id="PS00202">
    <property type="entry name" value="RUBREDOXIN"/>
    <property type="match status" value="1"/>
</dbReference>
<dbReference type="PIRSF" id="PIRSF000071">
    <property type="entry name" value="Rubredoxin"/>
    <property type="match status" value="1"/>
</dbReference>
<evidence type="ECO:0000256" key="7">
    <source>
        <dbReference type="PIRSR" id="PIRSR000071-1"/>
    </source>
</evidence>
<dbReference type="Pfam" id="PF00301">
    <property type="entry name" value="Rubredoxin"/>
    <property type="match status" value="1"/>
</dbReference>
<dbReference type="PROSITE" id="PS50903">
    <property type="entry name" value="RUBREDOXIN_LIKE"/>
    <property type="match status" value="1"/>
</dbReference>
<evidence type="ECO:0000256" key="3">
    <source>
        <dbReference type="ARBA" id="ARBA00022723"/>
    </source>
</evidence>
<evidence type="ECO:0000256" key="2">
    <source>
        <dbReference type="ARBA" id="ARBA00022448"/>
    </source>
</evidence>
<dbReference type="EMBL" id="QSLN01000004">
    <property type="protein sequence ID" value="RDV83619.1"/>
    <property type="molecule type" value="Genomic_DNA"/>
</dbReference>
<sequence length="51" mass="5939">MKWRCQVCGYIYDPEEGDPPDIPPGIEFEDLPEDWVCPMCGADKSYFEPLR</sequence>
<comment type="cofactor">
    <cofactor evidence="6 7">
        <name>Fe(3+)</name>
        <dbReference type="ChEBI" id="CHEBI:29034"/>
    </cofactor>
    <text evidence="6 7">Binds 1 Fe(3+) ion per subunit.</text>
</comment>
<dbReference type="InterPro" id="IPR024934">
    <property type="entry name" value="Rubredoxin-like_dom"/>
</dbReference>
<comment type="similarity">
    <text evidence="1 6">Belongs to the rubredoxin family.</text>
</comment>
<dbReference type="InterPro" id="IPR050526">
    <property type="entry name" value="Rubredoxin_ET"/>
</dbReference>
<dbReference type="PANTHER" id="PTHR47627">
    <property type="entry name" value="RUBREDOXIN"/>
    <property type="match status" value="1"/>
</dbReference>
<evidence type="ECO:0000256" key="1">
    <source>
        <dbReference type="ARBA" id="ARBA00005337"/>
    </source>
</evidence>
<feature type="domain" description="Rubredoxin-like" evidence="8">
    <location>
        <begin position="2"/>
        <end position="50"/>
    </location>
</feature>